<accession>A0A162CMQ8</accession>
<evidence type="ECO:0000313" key="1">
    <source>
        <dbReference type="EMBL" id="KZS39504.1"/>
    </source>
</evidence>
<sequence length="189" mass="22445">MDAQKTHTEEKKILLYELQLIIKKLYPHTKTINPYQATIDQYLNRYDVKEYLLYQELLHAITILNQRGRLKEHKKVISSQTDVINTLELLQIIPVDQQSMESYNVLYKRYKTTLFTSLSAGRTLKKSRTTVYRHFKSLQALGLLEKTDQKQDSKPLYRLLENLYAEVKKENIYQEAMGEWSDFIGFVEF</sequence>
<name>A0A162CMQ8_9FLAO</name>
<dbReference type="EMBL" id="LQRT01000029">
    <property type="protein sequence ID" value="KZS39504.1"/>
    <property type="molecule type" value="Genomic_DNA"/>
</dbReference>
<comment type="caution">
    <text evidence="1">The sequence shown here is derived from an EMBL/GenBank/DDBJ whole genome shotgun (WGS) entry which is preliminary data.</text>
</comment>
<dbReference type="Proteomes" id="UP000076715">
    <property type="component" value="Unassembled WGS sequence"/>
</dbReference>
<protein>
    <submittedName>
        <fullName evidence="1">Uncharacterized protein</fullName>
    </submittedName>
</protein>
<organism evidence="1 2">
    <name type="scientific">Aquimarina aggregata</name>
    <dbReference type="NCBI Taxonomy" id="1642818"/>
    <lineage>
        <taxon>Bacteria</taxon>
        <taxon>Pseudomonadati</taxon>
        <taxon>Bacteroidota</taxon>
        <taxon>Flavobacteriia</taxon>
        <taxon>Flavobacteriales</taxon>
        <taxon>Flavobacteriaceae</taxon>
        <taxon>Aquimarina</taxon>
    </lineage>
</organism>
<dbReference type="RefSeq" id="WP_066316458.1">
    <property type="nucleotide sequence ID" value="NZ_LQRT01000029.1"/>
</dbReference>
<dbReference type="AlphaFoldDB" id="A0A162CMQ8"/>
<proteinExistence type="predicted"/>
<dbReference type="OrthoDB" id="9997147at2"/>
<dbReference type="STRING" id="1642818.AWE51_25780"/>
<gene>
    <name evidence="1" type="ORF">AWE51_25780</name>
</gene>
<keyword evidence="2" id="KW-1185">Reference proteome</keyword>
<reference evidence="1 2" key="1">
    <citation type="submission" date="2016-01" db="EMBL/GenBank/DDBJ databases">
        <title>The draft genome sequence of Aquimarina sp. RZW4-3-2.</title>
        <authorList>
            <person name="Wang Y."/>
        </authorList>
    </citation>
    <scope>NUCLEOTIDE SEQUENCE [LARGE SCALE GENOMIC DNA]</scope>
    <source>
        <strain evidence="1 2">RZW4-3-2</strain>
    </source>
</reference>
<evidence type="ECO:0000313" key="2">
    <source>
        <dbReference type="Proteomes" id="UP000076715"/>
    </source>
</evidence>